<reference evidence="2" key="1">
    <citation type="submission" date="2021-02" db="EMBL/GenBank/DDBJ databases">
        <title>First Annotated Genome of the Yellow-green Alga Tribonema minus.</title>
        <authorList>
            <person name="Mahan K.M."/>
        </authorList>
    </citation>
    <scope>NUCLEOTIDE SEQUENCE</scope>
    <source>
        <strain evidence="2">UTEX B ZZ1240</strain>
    </source>
</reference>
<dbReference type="InterPro" id="IPR051807">
    <property type="entry name" value="Sec-metab_biosynth-assoc"/>
</dbReference>
<dbReference type="InterPro" id="IPR011008">
    <property type="entry name" value="Dimeric_a/b-barrel"/>
</dbReference>
<accession>A0A835ZJU7</accession>
<dbReference type="PANTHER" id="PTHR33606:SF3">
    <property type="entry name" value="PROTEIN YCII"/>
    <property type="match status" value="1"/>
</dbReference>
<proteinExistence type="predicted"/>
<dbReference type="SUPFAM" id="SSF54909">
    <property type="entry name" value="Dimeric alpha+beta barrel"/>
    <property type="match status" value="1"/>
</dbReference>
<evidence type="ECO:0000259" key="1">
    <source>
        <dbReference type="Pfam" id="PF03795"/>
    </source>
</evidence>
<dbReference type="EMBL" id="JAFCMP010000035">
    <property type="protein sequence ID" value="KAG5190353.1"/>
    <property type="molecule type" value="Genomic_DNA"/>
</dbReference>
<name>A0A835ZJU7_9STRA</name>
<dbReference type="Proteomes" id="UP000664859">
    <property type="component" value="Unassembled WGS sequence"/>
</dbReference>
<dbReference type="InterPro" id="IPR005545">
    <property type="entry name" value="YCII"/>
</dbReference>
<evidence type="ECO:0000313" key="3">
    <source>
        <dbReference type="Proteomes" id="UP000664859"/>
    </source>
</evidence>
<evidence type="ECO:0000313" key="2">
    <source>
        <dbReference type="EMBL" id="KAG5190353.1"/>
    </source>
</evidence>
<comment type="caution">
    <text evidence="2">The sequence shown here is derived from an EMBL/GenBank/DDBJ whole genome shotgun (WGS) entry which is preliminary data.</text>
</comment>
<dbReference type="PANTHER" id="PTHR33606">
    <property type="entry name" value="PROTEIN YCII"/>
    <property type="match status" value="1"/>
</dbReference>
<sequence length="99" mass="10897">SQLYMLQYTYVEGMLEKRGPHRDAHLQMLGELTQKGECVLGGAFMNPADGAMLLFQTRAAAETFAAQDPYSKAGLITKFNIRDYDAVTGTIMPALLPPQ</sequence>
<gene>
    <name evidence="2" type="ORF">JKP88DRAFT_160386</name>
</gene>
<dbReference type="Pfam" id="PF03795">
    <property type="entry name" value="YCII"/>
    <property type="match status" value="1"/>
</dbReference>
<feature type="non-terminal residue" evidence="2">
    <location>
        <position position="1"/>
    </location>
</feature>
<dbReference type="OrthoDB" id="5519740at2759"/>
<keyword evidence="3" id="KW-1185">Reference proteome</keyword>
<organism evidence="2 3">
    <name type="scientific">Tribonema minus</name>
    <dbReference type="NCBI Taxonomy" id="303371"/>
    <lineage>
        <taxon>Eukaryota</taxon>
        <taxon>Sar</taxon>
        <taxon>Stramenopiles</taxon>
        <taxon>Ochrophyta</taxon>
        <taxon>PX clade</taxon>
        <taxon>Xanthophyceae</taxon>
        <taxon>Tribonematales</taxon>
        <taxon>Tribonemataceae</taxon>
        <taxon>Tribonema</taxon>
    </lineage>
</organism>
<protein>
    <recommendedName>
        <fullName evidence="1">YCII-related domain-containing protein</fullName>
    </recommendedName>
</protein>
<feature type="domain" description="YCII-related" evidence="1">
    <location>
        <begin position="3"/>
        <end position="83"/>
    </location>
</feature>
<dbReference type="AlphaFoldDB" id="A0A835ZJU7"/>
<dbReference type="Gene3D" id="3.30.70.1060">
    <property type="entry name" value="Dimeric alpha+beta barrel"/>
    <property type="match status" value="1"/>
</dbReference>